<keyword evidence="3" id="KW-1185">Reference proteome</keyword>
<proteinExistence type="predicted"/>
<evidence type="ECO:0000313" key="2">
    <source>
        <dbReference type="EMBL" id="MBP2188326.1"/>
    </source>
</evidence>
<gene>
    <name evidence="2" type="ORF">BJ987_001227</name>
</gene>
<dbReference type="InterPro" id="IPR013830">
    <property type="entry name" value="SGNH_hydro"/>
</dbReference>
<dbReference type="RefSeq" id="WP_209885515.1">
    <property type="nucleotide sequence ID" value="NZ_JAGGMR010000001.1"/>
</dbReference>
<evidence type="ECO:0000313" key="3">
    <source>
        <dbReference type="Proteomes" id="UP001519325"/>
    </source>
</evidence>
<dbReference type="Proteomes" id="UP001519325">
    <property type="component" value="Unassembled WGS sequence"/>
</dbReference>
<dbReference type="EMBL" id="JAGGMR010000001">
    <property type="protein sequence ID" value="MBP2188326.1"/>
    <property type="molecule type" value="Genomic_DNA"/>
</dbReference>
<sequence>MSADVRVCFVGDSFVAGVGDPLLLGWAGRLGQRAVADGIQLTAYNLGVRRQTSADVLSRCTAECEQRLLAGTDARVVVSFGVNDATQENGGPRVDPAGSAVNLAKLLEQAAERGWQVLMVAPPPIDDVEHNARTAELDERFAEVCASHEVPYIQVHQALLASEVWMREVRDGDGAHPGAAGYDVLAALVLPDWRKWLLRPARDVRRGE</sequence>
<dbReference type="SUPFAM" id="SSF52266">
    <property type="entry name" value="SGNH hydrolase"/>
    <property type="match status" value="1"/>
</dbReference>
<name>A0ABS4Q9F4_9NOCA</name>
<evidence type="ECO:0000259" key="1">
    <source>
        <dbReference type="Pfam" id="PF13472"/>
    </source>
</evidence>
<comment type="caution">
    <text evidence="2">The sequence shown here is derived from an EMBL/GenBank/DDBJ whole genome shotgun (WGS) entry which is preliminary data.</text>
</comment>
<organism evidence="2 3">
    <name type="scientific">Nocardia goodfellowii</name>
    <dbReference type="NCBI Taxonomy" id="882446"/>
    <lineage>
        <taxon>Bacteria</taxon>
        <taxon>Bacillati</taxon>
        <taxon>Actinomycetota</taxon>
        <taxon>Actinomycetes</taxon>
        <taxon>Mycobacteriales</taxon>
        <taxon>Nocardiaceae</taxon>
        <taxon>Nocardia</taxon>
    </lineage>
</organism>
<dbReference type="PANTHER" id="PTHR30383:SF5">
    <property type="entry name" value="SGNH HYDROLASE-TYPE ESTERASE DOMAIN-CONTAINING PROTEIN"/>
    <property type="match status" value="1"/>
</dbReference>
<dbReference type="Gene3D" id="3.40.50.1110">
    <property type="entry name" value="SGNH hydrolase"/>
    <property type="match status" value="1"/>
</dbReference>
<dbReference type="Pfam" id="PF13472">
    <property type="entry name" value="Lipase_GDSL_2"/>
    <property type="match status" value="1"/>
</dbReference>
<protein>
    <submittedName>
        <fullName evidence="2">Lysophospholipase L1-like esterase</fullName>
    </submittedName>
</protein>
<feature type="domain" description="SGNH hydrolase-type esterase" evidence="1">
    <location>
        <begin position="9"/>
        <end position="183"/>
    </location>
</feature>
<reference evidence="2 3" key="1">
    <citation type="submission" date="2021-03" db="EMBL/GenBank/DDBJ databases">
        <title>Sequencing the genomes of 1000 actinobacteria strains.</title>
        <authorList>
            <person name="Klenk H.-P."/>
        </authorList>
    </citation>
    <scope>NUCLEOTIDE SEQUENCE [LARGE SCALE GENOMIC DNA]</scope>
    <source>
        <strain evidence="2 3">DSM 45516</strain>
    </source>
</reference>
<dbReference type="InterPro" id="IPR036514">
    <property type="entry name" value="SGNH_hydro_sf"/>
</dbReference>
<dbReference type="PANTHER" id="PTHR30383">
    <property type="entry name" value="THIOESTERASE 1/PROTEASE 1/LYSOPHOSPHOLIPASE L1"/>
    <property type="match status" value="1"/>
</dbReference>
<accession>A0ABS4Q9F4</accession>
<dbReference type="InterPro" id="IPR051532">
    <property type="entry name" value="Ester_Hydrolysis_Enzymes"/>
</dbReference>